<dbReference type="PANTHER" id="PTHR34835:SF34">
    <property type="entry name" value="OS08G0555500 PROTEIN"/>
    <property type="match status" value="1"/>
</dbReference>
<accession>A0AAD5ID36</accession>
<comment type="caution">
    <text evidence="1">The sequence shown here is derived from an EMBL/GenBank/DDBJ whole genome shotgun (WGS) entry which is preliminary data.</text>
</comment>
<reference evidence="1" key="2">
    <citation type="submission" date="2023-02" db="EMBL/GenBank/DDBJ databases">
        <authorList>
            <person name="Swenson N.G."/>
            <person name="Wegrzyn J.L."/>
            <person name="Mcevoy S.L."/>
        </authorList>
    </citation>
    <scope>NUCLEOTIDE SEQUENCE</scope>
    <source>
        <strain evidence="1">91603</strain>
        <tissue evidence="1">Leaf</tissue>
    </source>
</reference>
<dbReference type="Proteomes" id="UP001064489">
    <property type="component" value="Chromosome 2"/>
</dbReference>
<gene>
    <name evidence="1" type="ORF">LWI28_004932</name>
</gene>
<dbReference type="PANTHER" id="PTHR34835">
    <property type="entry name" value="OS07G0283600 PROTEIN-RELATED"/>
    <property type="match status" value="1"/>
</dbReference>
<proteinExistence type="predicted"/>
<protein>
    <submittedName>
        <fullName evidence="1">Uncharacterized protein</fullName>
    </submittedName>
</protein>
<sequence>MLCEYLSFSRTRWERKRRTLYPRNISGEQPDHESFVIPNNSDFPPTYEEIPGTTNHLGHEAKTINTRCTPSQWYQIVKKLSEEQKQVVHALGFGNLLALDCGRLRLRFVDGDQISISGDVLNLDFWKSKFPITSPDIFLKDIEHSFEEMTTTDDEFKVTLCLFLLDTIFSLSANDYVQMGYLIPLRDVGTISLKNGSSWCFSSLCEGIEKFQKNRPIMKTCCISGLRSAYSGCTPNEVMEVTRFQLRNSSSDQHNQMVNTMVLHMEKPVRPIKDLLQAIMPT</sequence>
<evidence type="ECO:0000313" key="2">
    <source>
        <dbReference type="Proteomes" id="UP001064489"/>
    </source>
</evidence>
<reference evidence="1" key="1">
    <citation type="journal article" date="2022" name="Plant J.">
        <title>Strategies of tolerance reflected in two North American maple genomes.</title>
        <authorList>
            <person name="McEvoy S.L."/>
            <person name="Sezen U.U."/>
            <person name="Trouern-Trend A."/>
            <person name="McMahon S.M."/>
            <person name="Schaberg P.G."/>
            <person name="Yang J."/>
            <person name="Wegrzyn J.L."/>
            <person name="Swenson N.G."/>
        </authorList>
    </citation>
    <scope>NUCLEOTIDE SEQUENCE</scope>
    <source>
        <strain evidence="1">91603</strain>
    </source>
</reference>
<name>A0AAD5ID36_ACENE</name>
<organism evidence="1 2">
    <name type="scientific">Acer negundo</name>
    <name type="common">Box elder</name>
    <dbReference type="NCBI Taxonomy" id="4023"/>
    <lineage>
        <taxon>Eukaryota</taxon>
        <taxon>Viridiplantae</taxon>
        <taxon>Streptophyta</taxon>
        <taxon>Embryophyta</taxon>
        <taxon>Tracheophyta</taxon>
        <taxon>Spermatophyta</taxon>
        <taxon>Magnoliopsida</taxon>
        <taxon>eudicotyledons</taxon>
        <taxon>Gunneridae</taxon>
        <taxon>Pentapetalae</taxon>
        <taxon>rosids</taxon>
        <taxon>malvids</taxon>
        <taxon>Sapindales</taxon>
        <taxon>Sapindaceae</taxon>
        <taxon>Hippocastanoideae</taxon>
        <taxon>Acereae</taxon>
        <taxon>Acer</taxon>
    </lineage>
</organism>
<dbReference type="EMBL" id="JAJSOW010000106">
    <property type="protein sequence ID" value="KAI9160082.1"/>
    <property type="molecule type" value="Genomic_DNA"/>
</dbReference>
<evidence type="ECO:0000313" key="1">
    <source>
        <dbReference type="EMBL" id="KAI9160082.1"/>
    </source>
</evidence>
<keyword evidence="2" id="KW-1185">Reference proteome</keyword>
<dbReference type="AlphaFoldDB" id="A0AAD5ID36"/>